<reference evidence="7" key="3">
    <citation type="journal article" date="2017" name="J. Biotechnol.">
        <title>Complete genome sequence of Novosphingobium resinovorum SA1, a versatile xenobiotic-degrading bacterium capable of utilizing sulfanilic acid.</title>
        <authorList>
            <person name="Hegedus B."/>
            <person name="Kos P.B."/>
            <person name="Balint B."/>
            <person name="Maroti G."/>
            <person name="Gan H.M."/>
            <person name="Perei K."/>
            <person name="Rakhely G."/>
        </authorList>
    </citation>
    <scope>NUCLEOTIDE SEQUENCE [LARGE SCALE GENOMIC DNA]</scope>
    <source>
        <strain evidence="7">SA1</strain>
    </source>
</reference>
<evidence type="ECO:0000313" key="6">
    <source>
        <dbReference type="Proteomes" id="UP000024329"/>
    </source>
</evidence>
<dbReference type="OrthoDB" id="7489181at2"/>
<dbReference type="InterPro" id="IPR028082">
    <property type="entry name" value="Peripla_BP_I"/>
</dbReference>
<reference evidence="5 6" key="1">
    <citation type="submission" date="2014-03" db="EMBL/GenBank/DDBJ databases">
        <title>Whole genome sequence of Novosphingobium resinovorum KF1.</title>
        <authorList>
            <person name="Gan H.M."/>
            <person name="Gan H.Y."/>
            <person name="Chew T.H."/>
            <person name="Savka M.A."/>
        </authorList>
    </citation>
    <scope>NUCLEOTIDE SEQUENCE [LARGE SCALE GENOMIC DNA]</scope>
    <source>
        <strain evidence="5 6">KF1</strain>
    </source>
</reference>
<organism evidence="5 6">
    <name type="scientific">Novosphingobium resinovorum</name>
    <dbReference type="NCBI Taxonomy" id="158500"/>
    <lineage>
        <taxon>Bacteria</taxon>
        <taxon>Pseudomonadati</taxon>
        <taxon>Pseudomonadota</taxon>
        <taxon>Alphaproteobacteria</taxon>
        <taxon>Sphingomonadales</taxon>
        <taxon>Sphingomonadaceae</taxon>
        <taxon>Novosphingobium</taxon>
    </lineage>
</organism>
<evidence type="ECO:0000313" key="4">
    <source>
        <dbReference type="EMBL" id="AOR76266.1"/>
    </source>
</evidence>
<name>A0A031K1Y2_9SPHN</name>
<evidence type="ECO:0000259" key="3">
    <source>
        <dbReference type="Pfam" id="PF13458"/>
    </source>
</evidence>
<keyword evidence="2" id="KW-0732">Signal</keyword>
<feature type="domain" description="Leucine-binding protein" evidence="3">
    <location>
        <begin position="69"/>
        <end position="324"/>
    </location>
</feature>
<dbReference type="EMBL" id="CP017075">
    <property type="protein sequence ID" value="AOR76266.1"/>
    <property type="molecule type" value="Genomic_DNA"/>
</dbReference>
<gene>
    <name evidence="4" type="ORF">BES08_05460</name>
    <name evidence="5" type="ORF">BV97_01331</name>
</gene>
<dbReference type="KEGG" id="nre:BES08_05460"/>
<comment type="similarity">
    <text evidence="1">Belongs to the leucine-binding protein family.</text>
</comment>
<accession>A0A031K1Y2</accession>
<evidence type="ECO:0000313" key="7">
    <source>
        <dbReference type="Proteomes" id="UP000094626"/>
    </source>
</evidence>
<keyword evidence="7" id="KW-1185">Reference proteome</keyword>
<dbReference type="SUPFAM" id="SSF53822">
    <property type="entry name" value="Periplasmic binding protein-like I"/>
    <property type="match status" value="1"/>
</dbReference>
<dbReference type="Pfam" id="PF13458">
    <property type="entry name" value="Peripla_BP_6"/>
    <property type="match status" value="1"/>
</dbReference>
<evidence type="ECO:0000256" key="1">
    <source>
        <dbReference type="ARBA" id="ARBA00010062"/>
    </source>
</evidence>
<protein>
    <submittedName>
        <fullName evidence="4">ABC transporter substrate-binding protein</fullName>
    </submittedName>
    <submittedName>
        <fullName evidence="5">Extracellular ligand-binding receptor</fullName>
    </submittedName>
</protein>
<dbReference type="STRING" id="158500.BES08_05460"/>
<dbReference type="PATRIC" id="fig|158500.4.peg.1368"/>
<reference evidence="4" key="2">
    <citation type="submission" date="2016-08" db="EMBL/GenBank/DDBJ databases">
        <authorList>
            <person name="Seilhamer J.J."/>
        </authorList>
    </citation>
    <scope>NUCLEOTIDE SEQUENCE [LARGE SCALE GENOMIC DNA]</scope>
    <source>
        <strain evidence="4">SA1</strain>
    </source>
</reference>
<evidence type="ECO:0000313" key="5">
    <source>
        <dbReference type="EMBL" id="EZP83225.1"/>
    </source>
</evidence>
<sequence>MAASVKVGILNDMADFTGGDPSGLEHGLPVPGDITGWIEREIDALRDAGRLDAEVEFVHAYALGLPSGTAEAVEQAYRQLAKAGVSLIVGPAIGDNALVATPLAEQLRIPTIYWAGAERARGRWMFQHQVGSHEDESLVIARQMASLGRTRLAVIYDLSPIGTRHLKYLDGEARVLGIEIAAKEGISPLADDVDDAVARLLEAAPDGVVYLGLGLSAPPVSKALDRAGWDGPRIMNTAGLRGYHGDFARACNGWLYIDMHSDANTTLRAVMDRIDAPCRQALAVAKGHDIGRLVAEGLARASDFTREGVRLGLEQVKWLPAAEGHEGTLLGFGVHDRGALHGRYLVVRQWLGGETREVAA</sequence>
<dbReference type="InterPro" id="IPR028081">
    <property type="entry name" value="Leu-bd"/>
</dbReference>
<dbReference type="Proteomes" id="UP000094626">
    <property type="component" value="Chromosome"/>
</dbReference>
<dbReference type="EMBL" id="JFYZ01000003">
    <property type="protein sequence ID" value="EZP83225.1"/>
    <property type="molecule type" value="Genomic_DNA"/>
</dbReference>
<dbReference type="eggNOG" id="COG0683">
    <property type="taxonomic scope" value="Bacteria"/>
</dbReference>
<evidence type="ECO:0000256" key="2">
    <source>
        <dbReference type="ARBA" id="ARBA00022729"/>
    </source>
</evidence>
<dbReference type="Gene3D" id="3.40.50.2300">
    <property type="match status" value="2"/>
</dbReference>
<dbReference type="RefSeq" id="WP_036524330.1">
    <property type="nucleotide sequence ID" value="NZ_CP017075.1"/>
</dbReference>
<dbReference type="Proteomes" id="UP000024329">
    <property type="component" value="Unassembled WGS sequence"/>
</dbReference>
<dbReference type="AlphaFoldDB" id="A0A031K1Y2"/>
<keyword evidence="5" id="KW-0675">Receptor</keyword>
<proteinExistence type="inferred from homology"/>